<dbReference type="GO" id="GO:0005524">
    <property type="term" value="F:ATP binding"/>
    <property type="evidence" value="ECO:0007669"/>
    <property type="project" value="InterPro"/>
</dbReference>
<dbReference type="SMART" id="SM00853">
    <property type="entry name" value="MutL_C"/>
    <property type="match status" value="1"/>
</dbReference>
<dbReference type="EMBL" id="CP000112">
    <property type="protein sequence ID" value="ABB40257.1"/>
    <property type="molecule type" value="Genomic_DNA"/>
</dbReference>
<dbReference type="InterPro" id="IPR036890">
    <property type="entry name" value="HATPase_C_sf"/>
</dbReference>
<dbReference type="SUPFAM" id="SSF118116">
    <property type="entry name" value="DNA mismatch repair protein MutL"/>
    <property type="match status" value="1"/>
</dbReference>
<keyword evidence="4 5" id="KW-0234">DNA repair</keyword>
<organism evidence="9 10">
    <name type="scientific">Oleidesulfovibrio alaskensis (strain ATCC BAA-1058 / DSM 17464 / G20)</name>
    <name type="common">Desulfovibrio alaskensis</name>
    <dbReference type="NCBI Taxonomy" id="207559"/>
    <lineage>
        <taxon>Bacteria</taxon>
        <taxon>Pseudomonadati</taxon>
        <taxon>Thermodesulfobacteriota</taxon>
        <taxon>Desulfovibrionia</taxon>
        <taxon>Desulfovibrionales</taxon>
        <taxon>Desulfovibrionaceae</taxon>
        <taxon>Oleidesulfovibrio</taxon>
    </lineage>
</organism>
<dbReference type="Pfam" id="PF13589">
    <property type="entry name" value="HATPase_c_3"/>
    <property type="match status" value="1"/>
</dbReference>
<dbReference type="Gene3D" id="3.30.1540.20">
    <property type="entry name" value="MutL, C-terminal domain, dimerisation subdomain"/>
    <property type="match status" value="1"/>
</dbReference>
<evidence type="ECO:0000256" key="1">
    <source>
        <dbReference type="ARBA" id="ARBA00006082"/>
    </source>
</evidence>
<gene>
    <name evidence="5" type="primary">mutL</name>
    <name evidence="9" type="ordered locus">Dde_3464</name>
</gene>
<dbReference type="InterPro" id="IPR020667">
    <property type="entry name" value="DNA_mismatch_repair_MutL"/>
</dbReference>
<dbReference type="RefSeq" id="WP_011369162.1">
    <property type="nucleotide sequence ID" value="NC_007519.1"/>
</dbReference>
<dbReference type="InterPro" id="IPR014790">
    <property type="entry name" value="MutL_C"/>
</dbReference>
<dbReference type="InterPro" id="IPR038973">
    <property type="entry name" value="MutL/Mlh/Pms-like"/>
</dbReference>
<evidence type="ECO:0000259" key="8">
    <source>
        <dbReference type="SMART" id="SM01340"/>
    </source>
</evidence>
<evidence type="ECO:0000259" key="7">
    <source>
        <dbReference type="SMART" id="SM00853"/>
    </source>
</evidence>
<evidence type="ECO:0000256" key="4">
    <source>
        <dbReference type="ARBA" id="ARBA00023204"/>
    </source>
</evidence>
<comment type="function">
    <text evidence="5">This protein is involved in the repair of mismatches in DNA. It is required for dam-dependent methyl-directed DNA mismatch repair. May act as a 'molecular matchmaker', a protein that promotes the formation of a stable complex between two or more DNA-binding proteins in an ATP-dependent manner without itself being part of a final effector complex.</text>
</comment>
<dbReference type="InterPro" id="IPR014721">
    <property type="entry name" value="Ribsml_uS5_D2-typ_fold_subgr"/>
</dbReference>
<name>Q30VN9_OLEA2</name>
<dbReference type="InterPro" id="IPR042120">
    <property type="entry name" value="MutL_C_dimsub"/>
</dbReference>
<keyword evidence="3 5" id="KW-0227">DNA damage</keyword>
<dbReference type="KEGG" id="dde:Dde_3464"/>
<evidence type="ECO:0000256" key="2">
    <source>
        <dbReference type="ARBA" id="ARBA00021975"/>
    </source>
</evidence>
<feature type="compositionally biased region" description="Low complexity" evidence="6">
    <location>
        <begin position="495"/>
        <end position="506"/>
    </location>
</feature>
<dbReference type="GO" id="GO:0030983">
    <property type="term" value="F:mismatched DNA binding"/>
    <property type="evidence" value="ECO:0007669"/>
    <property type="project" value="InterPro"/>
</dbReference>
<dbReference type="HAMAP" id="MF_00149">
    <property type="entry name" value="DNA_mis_repair"/>
    <property type="match status" value="1"/>
</dbReference>
<dbReference type="Pfam" id="PF08676">
    <property type="entry name" value="MutL_C"/>
    <property type="match status" value="1"/>
</dbReference>
<comment type="similarity">
    <text evidence="1 5">Belongs to the DNA mismatch repair MutL/HexB family.</text>
</comment>
<dbReference type="FunFam" id="3.30.565.10:FF:000003">
    <property type="entry name" value="DNA mismatch repair endonuclease MutL"/>
    <property type="match status" value="1"/>
</dbReference>
<dbReference type="Pfam" id="PF01119">
    <property type="entry name" value="DNA_mis_repair"/>
    <property type="match status" value="1"/>
</dbReference>
<feature type="domain" description="DNA mismatch repair protein S5" evidence="8">
    <location>
        <begin position="223"/>
        <end position="349"/>
    </location>
</feature>
<dbReference type="GO" id="GO:0006298">
    <property type="term" value="P:mismatch repair"/>
    <property type="evidence" value="ECO:0007669"/>
    <property type="project" value="UniProtKB-UniRule"/>
</dbReference>
<dbReference type="HOGENOM" id="CLU_004131_4_2_7"/>
<reference evidence="9 10" key="1">
    <citation type="journal article" date="2011" name="J. Bacteriol.">
        <title>Complete genome sequence and updated annotation of Desulfovibrio alaskensis G20.</title>
        <authorList>
            <person name="Hauser L.J."/>
            <person name="Land M.L."/>
            <person name="Brown S.D."/>
            <person name="Larimer F."/>
            <person name="Keller K.L."/>
            <person name="Rapp-Giles B.J."/>
            <person name="Price M.N."/>
            <person name="Lin M."/>
            <person name="Bruce D.C."/>
            <person name="Detter J.C."/>
            <person name="Tapia R."/>
            <person name="Han C.S."/>
            <person name="Goodwin L.A."/>
            <person name="Cheng J.F."/>
            <person name="Pitluck S."/>
            <person name="Copeland A."/>
            <person name="Lucas S."/>
            <person name="Nolan M."/>
            <person name="Lapidus A.L."/>
            <person name="Palumbo A.V."/>
            <person name="Wall J.D."/>
        </authorList>
    </citation>
    <scope>NUCLEOTIDE SEQUENCE [LARGE SCALE GENOMIC DNA]</scope>
    <source>
        <strain evidence="10">ATCC BAA 1058 / DSM 17464 / G20</strain>
    </source>
</reference>
<dbReference type="Gene3D" id="3.30.1370.100">
    <property type="entry name" value="MutL, C-terminal domain, regulatory subdomain"/>
    <property type="match status" value="1"/>
</dbReference>
<dbReference type="AlphaFoldDB" id="Q30VN9"/>
<evidence type="ECO:0000256" key="5">
    <source>
        <dbReference type="HAMAP-Rule" id="MF_00149"/>
    </source>
</evidence>
<dbReference type="GO" id="GO:0032300">
    <property type="term" value="C:mismatch repair complex"/>
    <property type="evidence" value="ECO:0007669"/>
    <property type="project" value="InterPro"/>
</dbReference>
<protein>
    <recommendedName>
        <fullName evidence="2 5">DNA mismatch repair protein MutL</fullName>
    </recommendedName>
</protein>
<dbReference type="Proteomes" id="UP000002710">
    <property type="component" value="Chromosome"/>
</dbReference>
<dbReference type="InterPro" id="IPR020568">
    <property type="entry name" value="Ribosomal_Su5_D2-typ_SF"/>
</dbReference>
<dbReference type="InterPro" id="IPR037198">
    <property type="entry name" value="MutL_C_sf"/>
</dbReference>
<dbReference type="Gene3D" id="3.30.565.10">
    <property type="entry name" value="Histidine kinase-like ATPase, C-terminal domain"/>
    <property type="match status" value="1"/>
</dbReference>
<dbReference type="Gene3D" id="3.30.230.10">
    <property type="match status" value="1"/>
</dbReference>
<evidence type="ECO:0000313" key="10">
    <source>
        <dbReference type="Proteomes" id="UP000002710"/>
    </source>
</evidence>
<dbReference type="NCBIfam" id="TIGR00585">
    <property type="entry name" value="mutl"/>
    <property type="match status" value="1"/>
</dbReference>
<dbReference type="eggNOG" id="COG0323">
    <property type="taxonomic scope" value="Bacteria"/>
</dbReference>
<feature type="compositionally biased region" description="Basic and acidic residues" evidence="6">
    <location>
        <begin position="433"/>
        <end position="459"/>
    </location>
</feature>
<dbReference type="CDD" id="cd00782">
    <property type="entry name" value="MutL_Trans"/>
    <property type="match status" value="1"/>
</dbReference>
<dbReference type="InterPro" id="IPR014762">
    <property type="entry name" value="DNA_mismatch_repair_CS"/>
</dbReference>
<dbReference type="SMART" id="SM01340">
    <property type="entry name" value="DNA_mis_repair"/>
    <property type="match status" value="1"/>
</dbReference>
<dbReference type="PANTHER" id="PTHR10073">
    <property type="entry name" value="DNA MISMATCH REPAIR PROTEIN MLH, PMS, MUTL"/>
    <property type="match status" value="1"/>
</dbReference>
<dbReference type="GO" id="GO:0016887">
    <property type="term" value="F:ATP hydrolysis activity"/>
    <property type="evidence" value="ECO:0007669"/>
    <property type="project" value="InterPro"/>
</dbReference>
<dbReference type="InterPro" id="IPR002099">
    <property type="entry name" value="MutL/Mlh/PMS"/>
</dbReference>
<evidence type="ECO:0000256" key="6">
    <source>
        <dbReference type="SAM" id="MobiDB-lite"/>
    </source>
</evidence>
<feature type="domain" description="MutL C-terminal dimerisation" evidence="7">
    <location>
        <begin position="516"/>
        <end position="648"/>
    </location>
</feature>
<dbReference type="CDD" id="cd16926">
    <property type="entry name" value="HATPase_MutL-MLH-PMS-like"/>
    <property type="match status" value="1"/>
</dbReference>
<dbReference type="STRING" id="207559.Dde_3464"/>
<dbReference type="InterPro" id="IPR013507">
    <property type="entry name" value="DNA_mismatch_S5_2-like"/>
</dbReference>
<evidence type="ECO:0000313" key="9">
    <source>
        <dbReference type="EMBL" id="ABB40257.1"/>
    </source>
</evidence>
<dbReference type="SUPFAM" id="SSF54211">
    <property type="entry name" value="Ribosomal protein S5 domain 2-like"/>
    <property type="match status" value="1"/>
</dbReference>
<dbReference type="GO" id="GO:0140664">
    <property type="term" value="F:ATP-dependent DNA damage sensor activity"/>
    <property type="evidence" value="ECO:0007669"/>
    <property type="project" value="InterPro"/>
</dbReference>
<keyword evidence="10" id="KW-1185">Reference proteome</keyword>
<proteinExistence type="inferred from homology"/>
<accession>Q30VN9</accession>
<sequence>MTQDNTPQRKRIQLLPDALRNQIAAGEVVERPSSVVKELVENSLDAGARTVEVAIEDGGRSLITVRDDGDGIDAAELELAVTRHATSKVTTFDELMRIASYGFRGEALPSIASVSDFRMTSAPAQRTAADTAPEASCIHVRHGSIISHGPAALSRGTLVEVRDLFMNVPARLKFLKTTATESKRCQELFCRLALARPDAGFSLSSGGREVFRFPAGQTWRERLAVLWPPSITESMVEVPPLCSRAHDGTVPDVQVRGLCGDPRQSQPRADKMLFYVNGRAVTDKLLMRAVRDAYSGRMLGREYPQVLLFIELDPEMVDVNVHPAKSEVRFREERHVFSAVRRAVEAALQQLSATGTPDSPDTAGVADIPGHAASGAAGLRLTPDSPATPRAAARPLGFWGEADAAPIVPRAPRDHEDDEVTLRHMPQPSSADGRTDRTEHTDSAEAPDAHLPHRDDGVRIDFMAGGPSRAAGHTDAAVAEQPDAEYGHAAPHSTPQPAGAPADPAHGGVTVGEYTYLGQIADTYLVVRRKGSTLLLLDQHAVHERVLYERIRRDATQGQTQLLAFPAEMPLHNAEAERLASVWEKLAAMGFALETHGPSLRIRGIPSTLDQRGATEFLREVLADRKGRLPDMWVMMSCRSAIKAGQRLTPDEAAGLIAQWLEVPDREFCPHGRPAVLRFTPADLEKMFKRTG</sequence>
<dbReference type="InterPro" id="IPR042121">
    <property type="entry name" value="MutL_C_regsub"/>
</dbReference>
<dbReference type="SUPFAM" id="SSF55874">
    <property type="entry name" value="ATPase domain of HSP90 chaperone/DNA topoisomerase II/histidine kinase"/>
    <property type="match status" value="1"/>
</dbReference>
<feature type="region of interest" description="Disordered" evidence="6">
    <location>
        <begin position="352"/>
        <end position="506"/>
    </location>
</feature>
<evidence type="ECO:0000256" key="3">
    <source>
        <dbReference type="ARBA" id="ARBA00022763"/>
    </source>
</evidence>
<dbReference type="PANTHER" id="PTHR10073:SF12">
    <property type="entry name" value="DNA MISMATCH REPAIR PROTEIN MLH1"/>
    <property type="match status" value="1"/>
</dbReference>
<dbReference type="PROSITE" id="PS00058">
    <property type="entry name" value="DNA_MISMATCH_REPAIR_1"/>
    <property type="match status" value="1"/>
</dbReference>